<gene>
    <name evidence="4" type="ORF">ACFFF6_04035</name>
</gene>
<evidence type="ECO:0000256" key="2">
    <source>
        <dbReference type="PROSITE-ProRule" id="PRU00339"/>
    </source>
</evidence>
<dbReference type="InterPro" id="IPR000792">
    <property type="entry name" value="Tscrpt_reg_LuxR_C"/>
</dbReference>
<dbReference type="Proteomes" id="UP001589793">
    <property type="component" value="Unassembled WGS sequence"/>
</dbReference>
<dbReference type="InterPro" id="IPR019734">
    <property type="entry name" value="TPR_rpt"/>
</dbReference>
<protein>
    <submittedName>
        <fullName evidence="4">LuxR C-terminal-related transcriptional regulator</fullName>
    </submittedName>
</protein>
<dbReference type="SUPFAM" id="SSF46894">
    <property type="entry name" value="C-terminal effector domain of the bipartite response regulators"/>
    <property type="match status" value="1"/>
</dbReference>
<keyword evidence="1" id="KW-0238">DNA-binding</keyword>
<keyword evidence="5" id="KW-1185">Reference proteome</keyword>
<dbReference type="PANTHER" id="PTHR43214">
    <property type="entry name" value="TWO-COMPONENT RESPONSE REGULATOR"/>
    <property type="match status" value="1"/>
</dbReference>
<proteinExistence type="predicted"/>
<keyword evidence="2" id="KW-0802">TPR repeat</keyword>
<organism evidence="4 5">
    <name type="scientific">Brachybacterium hainanense</name>
    <dbReference type="NCBI Taxonomy" id="1541174"/>
    <lineage>
        <taxon>Bacteria</taxon>
        <taxon>Bacillati</taxon>
        <taxon>Actinomycetota</taxon>
        <taxon>Actinomycetes</taxon>
        <taxon>Micrococcales</taxon>
        <taxon>Dermabacteraceae</taxon>
        <taxon>Brachybacterium</taxon>
    </lineage>
</organism>
<dbReference type="InterPro" id="IPR016032">
    <property type="entry name" value="Sig_transdc_resp-reg_C-effctor"/>
</dbReference>
<dbReference type="CDD" id="cd06170">
    <property type="entry name" value="LuxR_C_like"/>
    <property type="match status" value="1"/>
</dbReference>
<sequence>MDEGQVGGAAGRDLRQELRRLRGGNDLDALATFLDRSYYRAMLAEPELLAEVLESPACARIPAHSRHALTLALTRHSLPLPDVVITRFERWVAAQPHPELRDRLGVRSIRLHRMLFEGSYGPADQLADELLAELSTSTDRVGIQDVIPIVLMNVGTTKLLGGRAAEAIGALRGAMRWAEANGGHPAAGHAQTFIGLVHVLAADLERAEQILPDPVADPHGPEGGRLRMWSGIAVLTRGLLHVARGEHEQAREELARAGQLDPETDEDLFGQYWWLPVHVRSRLDLHEDPAAGVLHLRRQLEDHYSSARPDAYPGALLRADLADLLQAAGALDEAGQVLDEAESAEPEDAHVAHRPPQLVASRARLLWLLHETAALETLLGTIGRFSALSSPELDVIRLLRQRTGTAGWTLREGDPLCAAIRGRGPAAELALLPAALREQLFGADPVPQLSSPYPRTEVVVLTRGERELLGSLEEGDSIADAARRLHVSPHTVKTRLRDMYRKAGVHSKAELLRKRAVLLGGARRAEPGSPPAS</sequence>
<reference evidence="4 5" key="1">
    <citation type="submission" date="2024-09" db="EMBL/GenBank/DDBJ databases">
        <authorList>
            <person name="Sun Q."/>
            <person name="Mori K."/>
        </authorList>
    </citation>
    <scope>NUCLEOTIDE SEQUENCE [LARGE SCALE GENOMIC DNA]</scope>
    <source>
        <strain evidence="4 5">CICC 10874</strain>
    </source>
</reference>
<dbReference type="InterPro" id="IPR039420">
    <property type="entry name" value="WalR-like"/>
</dbReference>
<dbReference type="EMBL" id="JBHLSV010000004">
    <property type="protein sequence ID" value="MFC0673123.1"/>
    <property type="molecule type" value="Genomic_DNA"/>
</dbReference>
<feature type="repeat" description="TPR" evidence="2">
    <location>
        <begin position="231"/>
        <end position="264"/>
    </location>
</feature>
<evidence type="ECO:0000256" key="1">
    <source>
        <dbReference type="ARBA" id="ARBA00023125"/>
    </source>
</evidence>
<dbReference type="SUPFAM" id="SSF48452">
    <property type="entry name" value="TPR-like"/>
    <property type="match status" value="1"/>
</dbReference>
<evidence type="ECO:0000313" key="4">
    <source>
        <dbReference type="EMBL" id="MFC0673123.1"/>
    </source>
</evidence>
<dbReference type="PROSITE" id="PS50005">
    <property type="entry name" value="TPR"/>
    <property type="match status" value="1"/>
</dbReference>
<dbReference type="PROSITE" id="PS50043">
    <property type="entry name" value="HTH_LUXR_2"/>
    <property type="match status" value="1"/>
</dbReference>
<evidence type="ECO:0000313" key="5">
    <source>
        <dbReference type="Proteomes" id="UP001589793"/>
    </source>
</evidence>
<feature type="domain" description="HTH luxR-type" evidence="3">
    <location>
        <begin position="454"/>
        <end position="519"/>
    </location>
</feature>
<dbReference type="Gene3D" id="1.25.40.10">
    <property type="entry name" value="Tetratricopeptide repeat domain"/>
    <property type="match status" value="1"/>
</dbReference>
<accession>A0ABV6RB85</accession>
<dbReference type="InterPro" id="IPR011990">
    <property type="entry name" value="TPR-like_helical_dom_sf"/>
</dbReference>
<dbReference type="PANTHER" id="PTHR43214:SF43">
    <property type="entry name" value="TWO-COMPONENT RESPONSE REGULATOR"/>
    <property type="match status" value="1"/>
</dbReference>
<dbReference type="RefSeq" id="WP_376978438.1">
    <property type="nucleotide sequence ID" value="NZ_JBHLSV010000004.1"/>
</dbReference>
<dbReference type="SMART" id="SM00421">
    <property type="entry name" value="HTH_LUXR"/>
    <property type="match status" value="1"/>
</dbReference>
<dbReference type="Gene3D" id="1.10.10.10">
    <property type="entry name" value="Winged helix-like DNA-binding domain superfamily/Winged helix DNA-binding domain"/>
    <property type="match status" value="1"/>
</dbReference>
<dbReference type="Pfam" id="PF00196">
    <property type="entry name" value="GerE"/>
    <property type="match status" value="1"/>
</dbReference>
<dbReference type="InterPro" id="IPR036388">
    <property type="entry name" value="WH-like_DNA-bd_sf"/>
</dbReference>
<comment type="caution">
    <text evidence="4">The sequence shown here is derived from an EMBL/GenBank/DDBJ whole genome shotgun (WGS) entry which is preliminary data.</text>
</comment>
<name>A0ABV6RB85_9MICO</name>
<evidence type="ECO:0000259" key="3">
    <source>
        <dbReference type="PROSITE" id="PS50043"/>
    </source>
</evidence>